<dbReference type="SUPFAM" id="SSF48452">
    <property type="entry name" value="TPR-like"/>
    <property type="match status" value="1"/>
</dbReference>
<dbReference type="Proteomes" id="UP000466187">
    <property type="component" value="Chromosome"/>
</dbReference>
<dbReference type="EMBL" id="AP022608">
    <property type="protein sequence ID" value="BBZ18327.1"/>
    <property type="molecule type" value="Genomic_DNA"/>
</dbReference>
<protein>
    <submittedName>
        <fullName evidence="1">Uncharacterized protein</fullName>
    </submittedName>
</protein>
<dbReference type="InterPro" id="IPR011990">
    <property type="entry name" value="TPR-like_helical_dom_sf"/>
</dbReference>
<evidence type="ECO:0000313" key="1">
    <source>
        <dbReference type="EMBL" id="BBZ18327.1"/>
    </source>
</evidence>
<sequence>MILTPLKYESTGTGYCTARLIGVGTVAALMITSTADLANAAFGDDPGRWPLPAATTPQQLWLRAVVAGGQGRYSSALADLATLRRQPPGSLVSLAHSTRASFLRQLGWHDRARTWDGRASALAGADREAGGDALIGLAADALGTGRFAASERALLRAADLLDGPVPARLHVRIAWVSAELAMARGQGSSAVHHAEAARAAAATLGSVRHTVKTEVVMAAALCCVGDLDGSRRVADAALEDTEQHGMVPLRWALASLLAGIGSAVRSEAEVGAIRDGSADTVRSRGGVWAVR</sequence>
<reference evidence="1 2" key="1">
    <citation type="journal article" date="2019" name="Emerg. Microbes Infect.">
        <title>Comprehensive subspecies identification of 175 nontuberculous mycobacteria species based on 7547 genomic profiles.</title>
        <authorList>
            <person name="Matsumoto Y."/>
            <person name="Kinjo T."/>
            <person name="Motooka D."/>
            <person name="Nabeya D."/>
            <person name="Jung N."/>
            <person name="Uechi K."/>
            <person name="Horii T."/>
            <person name="Iida T."/>
            <person name="Fujita J."/>
            <person name="Nakamura S."/>
        </authorList>
    </citation>
    <scope>NUCLEOTIDE SEQUENCE [LARGE SCALE GENOMIC DNA]</scope>
    <source>
        <strain evidence="1 2">JCM 12688</strain>
    </source>
</reference>
<dbReference type="AlphaFoldDB" id="A0A7I7WNL7"/>
<dbReference type="KEGG" id="mgad:MGAD_26620"/>
<accession>A0A7I7WNL7</accession>
<proteinExistence type="predicted"/>
<evidence type="ECO:0000313" key="2">
    <source>
        <dbReference type="Proteomes" id="UP000466187"/>
    </source>
</evidence>
<dbReference type="Gene3D" id="1.25.40.10">
    <property type="entry name" value="Tetratricopeptide repeat domain"/>
    <property type="match status" value="1"/>
</dbReference>
<organism evidence="1 2">
    <name type="scientific">Mycolicibacterium gadium</name>
    <name type="common">Mycobacterium gadium</name>
    <dbReference type="NCBI Taxonomy" id="1794"/>
    <lineage>
        <taxon>Bacteria</taxon>
        <taxon>Bacillati</taxon>
        <taxon>Actinomycetota</taxon>
        <taxon>Actinomycetes</taxon>
        <taxon>Mycobacteriales</taxon>
        <taxon>Mycobacteriaceae</taxon>
        <taxon>Mycolicibacterium</taxon>
    </lineage>
</organism>
<gene>
    <name evidence="1" type="ORF">MGAD_26620</name>
</gene>
<name>A0A7I7WNL7_MYCGU</name>